<dbReference type="InterPro" id="IPR026960">
    <property type="entry name" value="RVT-Znf"/>
</dbReference>
<name>A0A438EK22_VITVI</name>
<dbReference type="EMBL" id="QGNW01001261">
    <property type="protein sequence ID" value="RVW47975.1"/>
    <property type="molecule type" value="Genomic_DNA"/>
</dbReference>
<dbReference type="SUPFAM" id="SSF56672">
    <property type="entry name" value="DNA/RNA polymerases"/>
    <property type="match status" value="1"/>
</dbReference>
<sequence length="768" mass="85807">MEEISWRQKSRQIWLKEGDKNTGFFHKMANSNSRRNCLKKIKVRDPGGWHPSMSSLEFDSIGREEAARLEEMFSLEKVYLALSELNGDKAPGPMDFPLPSGIPKKGGAEDLRDYRPISLVGGLYKILAKVLANRLKKVAIDSMLKGDVAGVLCKLDLEKAYDHINWDFLIGFFPETRGLRQGDPISPYLFVLGMEALSCLINKAVRGGFLSGCRLRGRGGNGIQVSHLLFADDTLVFCKDSQDQMAILSWLFMWFEAISGLNINLEKSEILPVGRVENAEVLASELGCKVGSLPSTYLGLPLGAPHKSVVVWDGVEERMRKRLALWKRQFISKGGESLSFGALWLACRFILWPCCVNGAGALRLKESLFGNLLSARSMGKKEGGSLVRDGRRVKFWKEFGVETLPYVRLFLLCLPLRFPRCVGRGLLGLYGGCGGMASLFSRSFNDWELEAVASLLSVLQGKRLNVGMEDRVVWNASKNGIFSVKSLYNTLDSGGAVPFPWRIIWSPCVPTKVGFFAWEASWGKVLTQDHLKRRGWSLANRCFLCCDDEETINHILIHCPKAKICTNVKMRANAFAGLGSLSNYGVGAQREAFLEQVHAAFPRLVLHIHDDDLSVRLACRSTLKRIAPLMELEGMFALFNTHSFNSDHRSDYEDFVRDLSKQFSLRLSSRVDTYMASTIQAFDAPWPTIQANAIYFSSSMLSVSDDQHILALYYTRVFGMLISKMSHSADEIVRATCSSALGLLLKSTNLLQWRASGLDRADSARERP</sequence>
<comment type="caution">
    <text evidence="2">The sequence shown here is derived from an EMBL/GenBank/DDBJ whole genome shotgun (WGS) entry which is preliminary data.</text>
</comment>
<feature type="domain" description="Reverse transcriptase" evidence="1">
    <location>
        <begin position="83"/>
        <end position="302"/>
    </location>
</feature>
<dbReference type="Gene3D" id="1.25.10.10">
    <property type="entry name" value="Leucine-rich Repeat Variant"/>
    <property type="match status" value="1"/>
</dbReference>
<dbReference type="PANTHER" id="PTHR23120:SF0">
    <property type="entry name" value="MAESTRO HEAT-LIKE REPEAT FAMILY MEMBER 1"/>
    <property type="match status" value="1"/>
</dbReference>
<evidence type="ECO:0000259" key="1">
    <source>
        <dbReference type="PROSITE" id="PS50878"/>
    </source>
</evidence>
<dbReference type="Pfam" id="PF00078">
    <property type="entry name" value="RVT_1"/>
    <property type="match status" value="1"/>
</dbReference>
<dbReference type="InterPro" id="IPR043502">
    <property type="entry name" value="DNA/RNA_pol_sf"/>
</dbReference>
<organism evidence="2 3">
    <name type="scientific">Vitis vinifera</name>
    <name type="common">Grape</name>
    <dbReference type="NCBI Taxonomy" id="29760"/>
    <lineage>
        <taxon>Eukaryota</taxon>
        <taxon>Viridiplantae</taxon>
        <taxon>Streptophyta</taxon>
        <taxon>Embryophyta</taxon>
        <taxon>Tracheophyta</taxon>
        <taxon>Spermatophyta</taxon>
        <taxon>Magnoliopsida</taxon>
        <taxon>eudicotyledons</taxon>
        <taxon>Gunneridae</taxon>
        <taxon>Pentapetalae</taxon>
        <taxon>rosids</taxon>
        <taxon>Vitales</taxon>
        <taxon>Vitaceae</taxon>
        <taxon>Viteae</taxon>
        <taxon>Vitis</taxon>
    </lineage>
</organism>
<dbReference type="Pfam" id="PF13966">
    <property type="entry name" value="zf-RVT"/>
    <property type="match status" value="1"/>
</dbReference>
<dbReference type="InterPro" id="IPR055406">
    <property type="entry name" value="HEAT_Maestro"/>
</dbReference>
<proteinExistence type="predicted"/>
<accession>A0A438EK22</accession>
<dbReference type="CDD" id="cd01650">
    <property type="entry name" value="RT_nLTR_like"/>
    <property type="match status" value="1"/>
</dbReference>
<dbReference type="PANTHER" id="PTHR23120">
    <property type="entry name" value="MAESTRO-RELATED HEAT DOMAIN-CONTAINING"/>
    <property type="match status" value="1"/>
</dbReference>
<evidence type="ECO:0000313" key="3">
    <source>
        <dbReference type="Proteomes" id="UP000288805"/>
    </source>
</evidence>
<dbReference type="Proteomes" id="UP000288805">
    <property type="component" value="Unassembled WGS sequence"/>
</dbReference>
<dbReference type="InterPro" id="IPR000477">
    <property type="entry name" value="RT_dom"/>
</dbReference>
<reference evidence="2 3" key="1">
    <citation type="journal article" date="2018" name="PLoS Genet.">
        <title>Population sequencing reveals clonal diversity and ancestral inbreeding in the grapevine cultivar Chardonnay.</title>
        <authorList>
            <person name="Roach M.J."/>
            <person name="Johnson D.L."/>
            <person name="Bohlmann J."/>
            <person name="van Vuuren H.J."/>
            <person name="Jones S.J."/>
            <person name="Pretorius I.S."/>
            <person name="Schmidt S.A."/>
            <person name="Borneman A.R."/>
        </authorList>
    </citation>
    <scope>NUCLEOTIDE SEQUENCE [LARGE SCALE GENOMIC DNA]</scope>
    <source>
        <strain evidence="3">cv. Chardonnay</strain>
        <tissue evidence="2">Leaf</tissue>
    </source>
</reference>
<dbReference type="SUPFAM" id="SSF48371">
    <property type="entry name" value="ARM repeat"/>
    <property type="match status" value="1"/>
</dbReference>
<dbReference type="AlphaFoldDB" id="A0A438EK22"/>
<dbReference type="Pfam" id="PF23227">
    <property type="entry name" value="HEAT_MROH2B_C"/>
    <property type="match status" value="1"/>
</dbReference>
<dbReference type="PROSITE" id="PS50878">
    <property type="entry name" value="RT_POL"/>
    <property type="match status" value="1"/>
</dbReference>
<dbReference type="InterPro" id="IPR016024">
    <property type="entry name" value="ARM-type_fold"/>
</dbReference>
<protein>
    <submittedName>
        <fullName evidence="2">Protein SHOOT GRAVITROPISM 6</fullName>
    </submittedName>
</protein>
<dbReference type="InterPro" id="IPR045206">
    <property type="entry name" value="Maestro_heat-like_prot"/>
</dbReference>
<gene>
    <name evidence="2" type="primary">SGR6_5</name>
    <name evidence="2" type="ORF">CK203_102284</name>
</gene>
<evidence type="ECO:0000313" key="2">
    <source>
        <dbReference type="EMBL" id="RVW47975.1"/>
    </source>
</evidence>
<dbReference type="InterPro" id="IPR011989">
    <property type="entry name" value="ARM-like"/>
</dbReference>